<name>A0A1H6ZCQ7_9GAMM</name>
<evidence type="ECO:0000259" key="3">
    <source>
        <dbReference type="Pfam" id="PF01557"/>
    </source>
</evidence>
<dbReference type="STRING" id="170623.SAMN04244579_04496"/>
<evidence type="ECO:0000313" key="5">
    <source>
        <dbReference type="Proteomes" id="UP000199005"/>
    </source>
</evidence>
<dbReference type="AlphaFoldDB" id="A0A1H6ZCQ7"/>
<sequence>MPPIHPTEEFPVTHESRLQAAAAVLAESRKTGRPCCRISERFGIQSLADAYAVQELNTKAALAQGRRLVGRKIGLTSLAVQQQLGVDQPDFGMLFADMERRDGEAIDSRRLIQPKAEGEIAFVLGRDLPDADATLGELVNAVEFVLPALEIVDSAIEDWKITLVDTVADNASSALYVLGRTPTRLHGLDLALEGMVLEKNGAQAAIGVGAACLGNPLEACLWLARTMAEVGRPLQAGDVLLSGALGPMVPVAAGDSLRLRLTRLGEVSCRFV</sequence>
<dbReference type="GO" id="GO:0008684">
    <property type="term" value="F:2-oxopent-4-enoate hydratase activity"/>
    <property type="evidence" value="ECO:0007669"/>
    <property type="project" value="TreeGrafter"/>
</dbReference>
<dbReference type="InterPro" id="IPR050772">
    <property type="entry name" value="Hydratase-Decarb/MhpD_sf"/>
</dbReference>
<dbReference type="InterPro" id="IPR036663">
    <property type="entry name" value="Fumarylacetoacetase_C_sf"/>
</dbReference>
<dbReference type="Gene3D" id="3.90.850.10">
    <property type="entry name" value="Fumarylacetoacetase-like, C-terminal domain"/>
    <property type="match status" value="1"/>
</dbReference>
<evidence type="ECO:0000313" key="4">
    <source>
        <dbReference type="EMBL" id="SEJ46635.1"/>
    </source>
</evidence>
<dbReference type="PANTHER" id="PTHR30143">
    <property type="entry name" value="ACID HYDRATASE"/>
    <property type="match status" value="1"/>
</dbReference>
<keyword evidence="2" id="KW-0456">Lyase</keyword>
<dbReference type="Proteomes" id="UP000199005">
    <property type="component" value="Unassembled WGS sequence"/>
</dbReference>
<evidence type="ECO:0000256" key="2">
    <source>
        <dbReference type="ARBA" id="ARBA00023239"/>
    </source>
</evidence>
<protein>
    <submittedName>
        <fullName evidence="4">2-keto-4-pentenoate hydratase</fullName>
    </submittedName>
</protein>
<accession>A0A1H6ZCQ7</accession>
<feature type="domain" description="Fumarylacetoacetase-like C-terminal" evidence="3">
    <location>
        <begin position="92"/>
        <end position="271"/>
    </location>
</feature>
<reference evidence="4 5" key="1">
    <citation type="submission" date="2016-10" db="EMBL/GenBank/DDBJ databases">
        <authorList>
            <person name="de Groot N.N."/>
        </authorList>
    </citation>
    <scope>NUCLEOTIDE SEQUENCE [LARGE SCALE GENOMIC DNA]</scope>
    <source>
        <strain evidence="4 5">DSM 1041</strain>
    </source>
</reference>
<dbReference type="PANTHER" id="PTHR30143:SF0">
    <property type="entry name" value="2-KETO-4-PENTENOATE HYDRATASE"/>
    <property type="match status" value="1"/>
</dbReference>
<evidence type="ECO:0000256" key="1">
    <source>
        <dbReference type="ARBA" id="ARBA00022797"/>
    </source>
</evidence>
<dbReference type="EMBL" id="FNYO01000118">
    <property type="protein sequence ID" value="SEJ46635.1"/>
    <property type="molecule type" value="Genomic_DNA"/>
</dbReference>
<proteinExistence type="predicted"/>
<organism evidence="4 5">
    <name type="scientific">Azotobacter beijerinckii</name>
    <dbReference type="NCBI Taxonomy" id="170623"/>
    <lineage>
        <taxon>Bacteria</taxon>
        <taxon>Pseudomonadati</taxon>
        <taxon>Pseudomonadota</taxon>
        <taxon>Gammaproteobacteria</taxon>
        <taxon>Pseudomonadales</taxon>
        <taxon>Pseudomonadaceae</taxon>
        <taxon>Azotobacter</taxon>
    </lineage>
</organism>
<gene>
    <name evidence="4" type="ORF">SAMN04244579_04496</name>
</gene>
<dbReference type="SUPFAM" id="SSF56529">
    <property type="entry name" value="FAH"/>
    <property type="match status" value="1"/>
</dbReference>
<dbReference type="Pfam" id="PF01557">
    <property type="entry name" value="FAA_hydrolase"/>
    <property type="match status" value="1"/>
</dbReference>
<dbReference type="GO" id="GO:0005737">
    <property type="term" value="C:cytoplasm"/>
    <property type="evidence" value="ECO:0007669"/>
    <property type="project" value="TreeGrafter"/>
</dbReference>
<dbReference type="InterPro" id="IPR011234">
    <property type="entry name" value="Fumarylacetoacetase-like_C"/>
</dbReference>
<keyword evidence="1" id="KW-0058">Aromatic hydrocarbons catabolism</keyword>